<evidence type="ECO:0000256" key="3">
    <source>
        <dbReference type="ARBA" id="ARBA00022490"/>
    </source>
</evidence>
<dbReference type="GO" id="GO:0009749">
    <property type="term" value="P:response to glucose"/>
    <property type="evidence" value="ECO:0007669"/>
    <property type="project" value="TreeGrafter"/>
</dbReference>
<feature type="binding site" description="in other chain" evidence="10">
    <location>
        <begin position="199"/>
        <end position="201"/>
    </location>
    <ligand>
        <name>substrate</name>
        <note>ligand shared between dimeric partners</note>
    </ligand>
</feature>
<dbReference type="Gene3D" id="1.10.10.480">
    <property type="entry name" value="Phosphofructokinase, domain 3"/>
    <property type="match status" value="1"/>
</dbReference>
<feature type="binding site" evidence="10">
    <location>
        <begin position="238"/>
        <end position="239"/>
    </location>
    <ligand>
        <name>substrate</name>
        <note>ligand shared between dimeric partners</note>
    </ligand>
</feature>
<feature type="binding site" description="in other chain" evidence="10">
    <location>
        <position position="307"/>
    </location>
    <ligand>
        <name>substrate</name>
        <note>ligand shared between dimeric partners</note>
    </ligand>
</feature>
<feature type="domain" description="Phosphofructokinase" evidence="11">
    <location>
        <begin position="69"/>
        <end position="328"/>
    </location>
</feature>
<dbReference type="PRINTS" id="PR00476">
    <property type="entry name" value="PHFRCTKINASE"/>
</dbReference>
<comment type="subcellular location">
    <subcellularLocation>
        <location evidence="10">Cytoplasm</location>
    </subcellularLocation>
</comment>
<proteinExistence type="inferred from homology"/>
<keyword evidence="7 10" id="KW-0460">Magnesium</keyword>
<evidence type="ECO:0000256" key="1">
    <source>
        <dbReference type="ARBA" id="ARBA00001946"/>
    </source>
</evidence>
<evidence type="ECO:0000256" key="10">
    <source>
        <dbReference type="HAMAP-Rule" id="MF_01980"/>
    </source>
</evidence>
<dbReference type="SUPFAM" id="SSF53784">
    <property type="entry name" value="Phosphofructokinase"/>
    <property type="match status" value="1"/>
</dbReference>
<dbReference type="GO" id="GO:0046872">
    <property type="term" value="F:metal ion binding"/>
    <property type="evidence" value="ECO:0007669"/>
    <property type="project" value="UniProtKB-KW"/>
</dbReference>
<dbReference type="RefSeq" id="WP_129254128.1">
    <property type="nucleotide sequence ID" value="NZ_SAXA01000006.1"/>
</dbReference>
<dbReference type="GO" id="GO:0005829">
    <property type="term" value="C:cytosol"/>
    <property type="evidence" value="ECO:0007669"/>
    <property type="project" value="TreeGrafter"/>
</dbReference>
<dbReference type="OrthoDB" id="9802503at2"/>
<dbReference type="Pfam" id="PF00365">
    <property type="entry name" value="PFK"/>
    <property type="match status" value="1"/>
</dbReference>
<comment type="similarity">
    <text evidence="10">Belongs to the phosphofructokinase type A (PFKA) family. PPi-dependent PFK group II subfamily. Clade 'Long' sub-subfamily.</text>
</comment>
<dbReference type="Proteomes" id="UP000289703">
    <property type="component" value="Unassembled WGS sequence"/>
</dbReference>
<comment type="subunit">
    <text evidence="10">Homodimer.</text>
</comment>
<name>A0A4Q1JLK3_9BACT</name>
<evidence type="ECO:0000256" key="9">
    <source>
        <dbReference type="ARBA" id="ARBA00048072"/>
    </source>
</evidence>
<feature type="site" description="Important for catalytic activity; stabilizes the transition state when the phosphoryl donor is PPi" evidence="10">
    <location>
        <position position="198"/>
    </location>
</feature>
<keyword evidence="6 10" id="KW-0418">Kinase</keyword>
<accession>A0A4Q1JLK3</accession>
<dbReference type="InterPro" id="IPR000023">
    <property type="entry name" value="Phosphofructokinase_dom"/>
</dbReference>
<comment type="cofactor">
    <cofactor evidence="1 10">
        <name>Mg(2+)</name>
        <dbReference type="ChEBI" id="CHEBI:18420"/>
    </cofactor>
</comment>
<comment type="catalytic activity">
    <reaction evidence="9 10">
        <text>beta-D-fructose 6-phosphate + diphosphate = beta-D-fructose 1,6-bisphosphate + phosphate + H(+)</text>
        <dbReference type="Rhea" id="RHEA:13613"/>
        <dbReference type="ChEBI" id="CHEBI:15378"/>
        <dbReference type="ChEBI" id="CHEBI:32966"/>
        <dbReference type="ChEBI" id="CHEBI:33019"/>
        <dbReference type="ChEBI" id="CHEBI:43474"/>
        <dbReference type="ChEBI" id="CHEBI:57634"/>
        <dbReference type="EC" id="2.7.1.90"/>
    </reaction>
</comment>
<dbReference type="AlphaFoldDB" id="A0A4Q1JLK3"/>
<dbReference type="EMBL" id="SAXA01000006">
    <property type="protein sequence ID" value="RXQ94970.1"/>
    <property type="molecule type" value="Genomic_DNA"/>
</dbReference>
<dbReference type="GO" id="GO:0006002">
    <property type="term" value="P:fructose 6-phosphate metabolic process"/>
    <property type="evidence" value="ECO:0007669"/>
    <property type="project" value="InterPro"/>
</dbReference>
<evidence type="ECO:0000256" key="8">
    <source>
        <dbReference type="ARBA" id="ARBA00023152"/>
    </source>
</evidence>
<dbReference type="UniPathway" id="UPA00109">
    <property type="reaction ID" value="UER00182"/>
</dbReference>
<feature type="site" description="Important for catalytic activity and substrate specificity; stabilizes the transition state when the phosphoryl donor is PPi; prevents ATP from binding by mimicking the alpha-phosphate group of ATP" evidence="10">
    <location>
        <position position="172"/>
    </location>
</feature>
<feature type="binding site" description="in other chain" evidence="10">
    <location>
        <begin position="417"/>
        <end position="420"/>
    </location>
    <ligand>
        <name>substrate</name>
        <note>ligand shared between dimeric partners</note>
    </ligand>
</feature>
<keyword evidence="3 10" id="KW-0963">Cytoplasm</keyword>
<comment type="activity regulation">
    <text evidence="10">Non-allosteric.</text>
</comment>
<organism evidence="12 13">
    <name type="scientific">Ancylomarina salipaludis</name>
    <dbReference type="NCBI Taxonomy" id="2501299"/>
    <lineage>
        <taxon>Bacteria</taxon>
        <taxon>Pseudomonadati</taxon>
        <taxon>Bacteroidota</taxon>
        <taxon>Bacteroidia</taxon>
        <taxon>Marinilabiliales</taxon>
        <taxon>Marinifilaceae</taxon>
        <taxon>Ancylomarina</taxon>
    </lineage>
</organism>
<protein>
    <recommendedName>
        <fullName evidence="10">Pyrophosphate--fructose 6-phosphate 1-phosphotransferase</fullName>
        <ecNumber evidence="10">2.7.1.90</ecNumber>
    </recommendedName>
    <alternativeName>
        <fullName evidence="10">6-phosphofructokinase, pyrophosphate dependent</fullName>
    </alternativeName>
    <alternativeName>
        <fullName evidence="10">PPi-dependent phosphofructokinase</fullName>
        <shortName evidence="10">PPi-PFK</shortName>
    </alternativeName>
    <alternativeName>
        <fullName evidence="10">Pyrophosphate-dependent 6-phosphofructose-1-kinase</fullName>
    </alternativeName>
</protein>
<dbReference type="InterPro" id="IPR011183">
    <property type="entry name" value="PfpB_PPi_PFK"/>
</dbReference>
<keyword evidence="4 10" id="KW-0808">Transferase</keyword>
<feature type="binding site" evidence="10">
    <location>
        <position position="171"/>
    </location>
    <ligand>
        <name>Mg(2+)</name>
        <dbReference type="ChEBI" id="CHEBI:18420"/>
        <note>catalytic</note>
    </ligand>
</feature>
<dbReference type="PANTHER" id="PTHR43650">
    <property type="entry name" value="PYROPHOSPHATE--FRUCTOSE 6-PHOSPHATE 1-PHOSPHOTRANSFERASE"/>
    <property type="match status" value="1"/>
</dbReference>
<dbReference type="HAMAP" id="MF_01980">
    <property type="entry name" value="Phosphofructokinase_II_Long"/>
    <property type="match status" value="1"/>
</dbReference>
<dbReference type="NCBIfam" id="NF005482">
    <property type="entry name" value="PRK07085.1"/>
    <property type="match status" value="1"/>
</dbReference>
<evidence type="ECO:0000256" key="2">
    <source>
        <dbReference type="ARBA" id="ARBA00003138"/>
    </source>
</evidence>
<evidence type="ECO:0000256" key="6">
    <source>
        <dbReference type="ARBA" id="ARBA00022777"/>
    </source>
</evidence>
<comment type="caution">
    <text evidence="12">The sequence shown here is derived from an EMBL/GenBank/DDBJ whole genome shotgun (WGS) entry which is preliminary data.</text>
</comment>
<dbReference type="NCBIfam" id="TIGR02477">
    <property type="entry name" value="PFKA_PPi"/>
    <property type="match status" value="1"/>
</dbReference>
<keyword evidence="13" id="KW-1185">Reference proteome</keyword>
<dbReference type="Gene3D" id="3.40.50.450">
    <property type="match status" value="1"/>
</dbReference>
<evidence type="ECO:0000256" key="5">
    <source>
        <dbReference type="ARBA" id="ARBA00022723"/>
    </source>
</evidence>
<dbReference type="PIRSF" id="PIRSF005677">
    <property type="entry name" value="PPi_PFK_PfpB"/>
    <property type="match status" value="1"/>
</dbReference>
<comment type="pathway">
    <text evidence="10">Carbohydrate degradation; glycolysis; D-glyceraldehyde 3-phosphate and glycerone phosphate from D-glucose: step 3/4.</text>
</comment>
<evidence type="ECO:0000256" key="4">
    <source>
        <dbReference type="ARBA" id="ARBA00022679"/>
    </source>
</evidence>
<evidence type="ECO:0000313" key="13">
    <source>
        <dbReference type="Proteomes" id="UP000289703"/>
    </source>
</evidence>
<dbReference type="InterPro" id="IPR035966">
    <property type="entry name" value="PKF_sf"/>
</dbReference>
<dbReference type="EC" id="2.7.1.90" evidence="10"/>
<dbReference type="GO" id="GO:0003872">
    <property type="term" value="F:6-phosphofructokinase activity"/>
    <property type="evidence" value="ECO:0007669"/>
    <property type="project" value="UniProtKB-UniRule"/>
</dbReference>
<reference evidence="12 13" key="1">
    <citation type="submission" date="2019-01" db="EMBL/GenBank/DDBJ databases">
        <title>Ancylomarina salipaludis sp. nov., isolated from a salt marsh.</title>
        <authorList>
            <person name="Yoon J.-H."/>
        </authorList>
    </citation>
    <scope>NUCLEOTIDE SEQUENCE [LARGE SCALE GENOMIC DNA]</scope>
    <source>
        <strain evidence="12 13">SHSM-M15</strain>
    </source>
</reference>
<evidence type="ECO:0000313" key="12">
    <source>
        <dbReference type="EMBL" id="RXQ94970.1"/>
    </source>
</evidence>
<feature type="binding site" description="in other chain" evidence="10">
    <location>
        <begin position="246"/>
        <end position="248"/>
    </location>
    <ligand>
        <name>substrate</name>
        <note>ligand shared between dimeric partners</note>
    </ligand>
</feature>
<dbReference type="InterPro" id="IPR022953">
    <property type="entry name" value="ATP_PFK"/>
</dbReference>
<feature type="binding site" evidence="10">
    <location>
        <position position="77"/>
    </location>
    <ligand>
        <name>diphosphate</name>
        <dbReference type="ChEBI" id="CHEBI:33019"/>
    </ligand>
</feature>
<sequence>MIKSPLQKARSRYIPKLPKSLEKSVSLVTGEVSESIADQKAIKAMFPHTYGLPLVTFSPSDITENQIMNVGVVLSGGQAPGGHNVISGLFDALKKLNKKNQLFGFIGGPDGLLNNSFIELDEDIVDDYRNTGGFDIIGSGRTKIEDEASYDRVIANCLKNNINALVIVGGDDSNTNACVLAEYFKERNVGIQVIGCPKTIDGDLKNDFIETSFGFDTACKVYSELIGNIQRDANSAKKYWHFIKLMGRSASHISLECALKTQPNIAIISEEIEKYKLTLNKIVGQIAEIVKKRANKGENFGTVLIPEGLVEFMPSIKKLIAELNDILASQPEYYLLKTSQEKRTLITEALSEESAKVYSSLPASFAKQLSLDRDPHGNVQVSKIETEKLLIDMVADRLDKDQSFHGKFNAQNHFFGYEGRCAAPSNFDADYCYSLGYTAALLINAGKTGYMAFIKNTAQSPENWIAGGVPITMMMNLERRNGDVKPVIQKALVDLKGKPFLRFRSMRKEWATNTSYIYPGPIQYFGPSEVCDAPSETLFLEQETIQQEELVMV</sequence>
<feature type="active site" description="Proton acceptor" evidence="10">
    <location>
        <position position="201"/>
    </location>
</feature>
<evidence type="ECO:0000259" key="11">
    <source>
        <dbReference type="Pfam" id="PF00365"/>
    </source>
</evidence>
<dbReference type="PANTHER" id="PTHR43650:SF1">
    <property type="entry name" value="PYROPHOSPHATE--FRUCTOSE 6-PHOSPHATE 1-PHOSPHOTRANSFERASE SUBUNIT BETA 2"/>
    <property type="match status" value="1"/>
</dbReference>
<evidence type="ECO:0000256" key="7">
    <source>
        <dbReference type="ARBA" id="ARBA00022842"/>
    </source>
</evidence>
<comment type="function">
    <text evidence="2 10">Catalyzes the phosphorylation of D-fructose 6-phosphate, the first committing step of glycolysis. Uses inorganic phosphate (PPi) as phosphoryl donor instead of ATP like common ATP-dependent phosphofructokinases (ATP-PFKs), which renders the reaction reversible, and can thus function both in glycolysis and gluconeogenesis. Consistently, PPi-PFK can replace the enzymes of both the forward (ATP-PFK) and reverse (fructose-bisphosphatase (FBPase)) reactions.</text>
</comment>
<dbReference type="GO" id="GO:0005524">
    <property type="term" value="F:ATP binding"/>
    <property type="evidence" value="ECO:0007669"/>
    <property type="project" value="InterPro"/>
</dbReference>
<keyword evidence="8 10" id="KW-0324">Glycolysis</keyword>
<dbReference type="GO" id="GO:0047334">
    <property type="term" value="F:diphosphate-fructose-6-phosphate 1-phosphotransferase activity"/>
    <property type="evidence" value="ECO:0007669"/>
    <property type="project" value="UniProtKB-EC"/>
</dbReference>
<comment type="caution">
    <text evidence="10">Lacks conserved residue(s) required for the propagation of feature annotation.</text>
</comment>
<dbReference type="Gene3D" id="3.40.50.460">
    <property type="entry name" value="Phosphofructokinase domain"/>
    <property type="match status" value="1"/>
</dbReference>
<keyword evidence="5 10" id="KW-0479">Metal-binding</keyword>
<gene>
    <name evidence="10" type="primary">pfp</name>
    <name evidence="12" type="ORF">EO244_07925</name>
</gene>